<feature type="signal peptide" evidence="1">
    <location>
        <begin position="1"/>
        <end position="29"/>
    </location>
</feature>
<keyword evidence="3" id="KW-1185">Reference proteome</keyword>
<accession>A0AAJ3NRY6</accession>
<evidence type="ECO:0000313" key="3">
    <source>
        <dbReference type="Proteomes" id="UP000193387"/>
    </source>
</evidence>
<gene>
    <name evidence="2" type="ORF">AWC23_08000</name>
</gene>
<reference evidence="2 3" key="1">
    <citation type="submission" date="2016-01" db="EMBL/GenBank/DDBJ databases">
        <title>The new phylogeny of the genus Mycobacterium.</title>
        <authorList>
            <person name="Tarcisio F."/>
            <person name="Conor M."/>
            <person name="Antonella G."/>
            <person name="Elisabetta G."/>
            <person name="Giulia F.S."/>
            <person name="Sara T."/>
            <person name="Anna F."/>
            <person name="Clotilde B."/>
            <person name="Roberto B."/>
            <person name="Veronica D.S."/>
            <person name="Fabio R."/>
            <person name="Monica P."/>
            <person name="Olivier J."/>
            <person name="Enrico T."/>
            <person name="Nicola S."/>
        </authorList>
    </citation>
    <scope>NUCLEOTIDE SEQUENCE [LARGE SCALE GENOMIC DNA]</scope>
    <source>
        <strain evidence="2 3">DSM 44616</strain>
    </source>
</reference>
<sequence>MDRFEGLGVMAAAVCSAVAAVLIPTAVTAAPTYHLITTSTPPAPPVSLAPNDQGYVRVTTISQAIGCSVAAVIVACETSSDGWPARGDGKPFHTVSVNVDGELQFVDADLGALEGKVELSPRTYWAQHWTITAAADAISFTNDRTGHGMRVSTEKVDSF</sequence>
<dbReference type="Proteomes" id="UP000193387">
    <property type="component" value="Unassembled WGS sequence"/>
</dbReference>
<dbReference type="RefSeq" id="WP_085254805.1">
    <property type="nucleotide sequence ID" value="NZ_AP022573.1"/>
</dbReference>
<dbReference type="AlphaFoldDB" id="A0AAJ3NRY6"/>
<keyword evidence="1" id="KW-0732">Signal</keyword>
<organism evidence="2 3">
    <name type="scientific">Mycobacterium saskatchewanense</name>
    <dbReference type="NCBI Taxonomy" id="220927"/>
    <lineage>
        <taxon>Bacteria</taxon>
        <taxon>Bacillati</taxon>
        <taxon>Actinomycetota</taxon>
        <taxon>Actinomycetes</taxon>
        <taxon>Mycobacteriales</taxon>
        <taxon>Mycobacteriaceae</taxon>
        <taxon>Mycobacterium</taxon>
        <taxon>Mycobacterium simiae complex</taxon>
    </lineage>
</organism>
<evidence type="ECO:0000313" key="2">
    <source>
        <dbReference type="EMBL" id="ORW72806.1"/>
    </source>
</evidence>
<feature type="chain" id="PRO_5042610156" evidence="1">
    <location>
        <begin position="30"/>
        <end position="159"/>
    </location>
</feature>
<evidence type="ECO:0000256" key="1">
    <source>
        <dbReference type="SAM" id="SignalP"/>
    </source>
</evidence>
<proteinExistence type="predicted"/>
<comment type="caution">
    <text evidence="2">The sequence shown here is derived from an EMBL/GenBank/DDBJ whole genome shotgun (WGS) entry which is preliminary data.</text>
</comment>
<dbReference type="EMBL" id="LQPR01000021">
    <property type="protein sequence ID" value="ORW72806.1"/>
    <property type="molecule type" value="Genomic_DNA"/>
</dbReference>
<name>A0AAJ3NRY6_9MYCO</name>
<protein>
    <submittedName>
        <fullName evidence="2">Uncharacterized protein</fullName>
    </submittedName>
</protein>